<name>F7NPD1_9FIRM</name>
<sequence length="267" mass="29592">MTEIGCMNLIVTTAFDPSPQMEIAAQDAAQILEAPLIQRKRISLAKIRHDYALHNILVITRDGPLIHTPNGEFFFHVSMGELRIKNLADGKHDHMVAAMQLRSGMSVLDCTAGLATDALVASYVTGETGAVTGLESSPIIAFMIGWGLQNFCHPSEQITQAARRVRLKNADYAEFLATMPNRCFDIVYFDPMFRHPNYRSSQLNPMRDLADNRSIDPQVLREACRIARQRVVVKEGSGSKEFQRLGITDIIGGKYSRIAFGVIELGG</sequence>
<gene>
    <name evidence="1" type="ORF">ALO_19872</name>
</gene>
<dbReference type="Proteomes" id="UP000003240">
    <property type="component" value="Unassembled WGS sequence"/>
</dbReference>
<dbReference type="PANTHER" id="PTHR36112:SF1">
    <property type="entry name" value="RIBOSOMAL RNA SMALL SUBUNIT METHYLTRANSFERASE J"/>
    <property type="match status" value="1"/>
</dbReference>
<dbReference type="InterPro" id="IPR007536">
    <property type="entry name" value="16SrRNA_methylTrfase_J"/>
</dbReference>
<protein>
    <recommendedName>
        <fullName evidence="3">SAM-dependent methyltransferase</fullName>
    </recommendedName>
</protein>
<dbReference type="STRING" id="1009370.ALO_19872"/>
<dbReference type="GO" id="GO:0008990">
    <property type="term" value="F:rRNA (guanine-N2-)-methyltransferase activity"/>
    <property type="evidence" value="ECO:0007669"/>
    <property type="project" value="InterPro"/>
</dbReference>
<organism evidence="1 2">
    <name type="scientific">Acetonema longum DSM 6540</name>
    <dbReference type="NCBI Taxonomy" id="1009370"/>
    <lineage>
        <taxon>Bacteria</taxon>
        <taxon>Bacillati</taxon>
        <taxon>Bacillota</taxon>
        <taxon>Negativicutes</taxon>
        <taxon>Acetonemataceae</taxon>
        <taxon>Acetonema</taxon>
    </lineage>
</organism>
<evidence type="ECO:0000313" key="1">
    <source>
        <dbReference type="EMBL" id="EGO62093.1"/>
    </source>
</evidence>
<accession>F7NPD1</accession>
<dbReference type="SUPFAM" id="SSF53335">
    <property type="entry name" value="S-adenosyl-L-methionine-dependent methyltransferases"/>
    <property type="match status" value="1"/>
</dbReference>
<comment type="caution">
    <text evidence="1">The sequence shown here is derived from an EMBL/GenBank/DDBJ whole genome shotgun (WGS) entry which is preliminary data.</text>
</comment>
<dbReference type="EMBL" id="AFGF01000241">
    <property type="protein sequence ID" value="EGO62093.1"/>
    <property type="molecule type" value="Genomic_DNA"/>
</dbReference>
<dbReference type="PANTHER" id="PTHR36112">
    <property type="entry name" value="RIBOSOMAL RNA SMALL SUBUNIT METHYLTRANSFERASE J"/>
    <property type="match status" value="1"/>
</dbReference>
<dbReference type="InterPro" id="IPR029063">
    <property type="entry name" value="SAM-dependent_MTases_sf"/>
</dbReference>
<dbReference type="Gene3D" id="3.40.50.150">
    <property type="entry name" value="Vaccinia Virus protein VP39"/>
    <property type="match status" value="1"/>
</dbReference>
<keyword evidence="2" id="KW-1185">Reference proteome</keyword>
<proteinExistence type="predicted"/>
<dbReference type="RefSeq" id="WP_004573522.1">
    <property type="nucleotide sequence ID" value="NZ_AFGF01000241.1"/>
</dbReference>
<evidence type="ECO:0008006" key="3">
    <source>
        <dbReference type="Google" id="ProtNLM"/>
    </source>
</evidence>
<dbReference type="eggNOG" id="COG4122">
    <property type="taxonomic scope" value="Bacteria"/>
</dbReference>
<evidence type="ECO:0000313" key="2">
    <source>
        <dbReference type="Proteomes" id="UP000003240"/>
    </source>
</evidence>
<reference evidence="1 2" key="1">
    <citation type="journal article" date="2011" name="EMBO J.">
        <title>Structural diversity of bacterial flagellar motors.</title>
        <authorList>
            <person name="Chen S."/>
            <person name="Beeby M."/>
            <person name="Murphy G.E."/>
            <person name="Leadbetter J.R."/>
            <person name="Hendrixson D.R."/>
            <person name="Briegel A."/>
            <person name="Li Z."/>
            <person name="Shi J."/>
            <person name="Tocheva E.I."/>
            <person name="Muller A."/>
            <person name="Dobro M.J."/>
            <person name="Jensen G.J."/>
        </authorList>
    </citation>
    <scope>NUCLEOTIDE SEQUENCE [LARGE SCALE GENOMIC DNA]</scope>
    <source>
        <strain evidence="1 2">DSM 6540</strain>
    </source>
</reference>
<dbReference type="Pfam" id="PF04445">
    <property type="entry name" value="SAM_MT"/>
    <property type="match status" value="1"/>
</dbReference>
<dbReference type="AlphaFoldDB" id="F7NPD1"/>